<evidence type="ECO:0000259" key="2">
    <source>
        <dbReference type="Pfam" id="PF24809"/>
    </source>
</evidence>
<feature type="domain" description="DUF7708" evidence="2">
    <location>
        <begin position="80"/>
        <end position="213"/>
    </location>
</feature>
<dbReference type="Proteomes" id="UP000070168">
    <property type="component" value="Unassembled WGS sequence"/>
</dbReference>
<dbReference type="Gene3D" id="3.40.50.300">
    <property type="entry name" value="P-loop containing nucleotide triphosphate hydrolases"/>
    <property type="match status" value="1"/>
</dbReference>
<feature type="domain" description="Nephrocystin 3-like N-terminal" evidence="3">
    <location>
        <begin position="305"/>
        <end position="474"/>
    </location>
</feature>
<dbReference type="InterPro" id="IPR056884">
    <property type="entry name" value="NPHP3-like_N"/>
</dbReference>
<keyword evidence="5" id="KW-1185">Reference proteome</keyword>
<dbReference type="Gene3D" id="1.25.40.10">
    <property type="entry name" value="Tetratricopeptide repeat domain"/>
    <property type="match status" value="1"/>
</dbReference>
<proteinExistence type="predicted"/>
<organism evidence="4 5">
    <name type="scientific">Penicillium patulum</name>
    <name type="common">Penicillium griseofulvum</name>
    <dbReference type="NCBI Taxonomy" id="5078"/>
    <lineage>
        <taxon>Eukaryota</taxon>
        <taxon>Fungi</taxon>
        <taxon>Dikarya</taxon>
        <taxon>Ascomycota</taxon>
        <taxon>Pezizomycotina</taxon>
        <taxon>Eurotiomycetes</taxon>
        <taxon>Eurotiomycetidae</taxon>
        <taxon>Eurotiales</taxon>
        <taxon>Aspergillaceae</taxon>
        <taxon>Penicillium</taxon>
    </lineage>
</organism>
<evidence type="ECO:0000259" key="3">
    <source>
        <dbReference type="Pfam" id="PF24883"/>
    </source>
</evidence>
<dbReference type="SUPFAM" id="SSF48452">
    <property type="entry name" value="TPR-like"/>
    <property type="match status" value="1"/>
</dbReference>
<dbReference type="InterPro" id="IPR011990">
    <property type="entry name" value="TPR-like_helical_dom_sf"/>
</dbReference>
<dbReference type="Pfam" id="PF24809">
    <property type="entry name" value="DUF7708"/>
    <property type="match status" value="1"/>
</dbReference>
<dbReference type="GeneID" id="63705037"/>
<dbReference type="STRING" id="5078.A0A135LGR8"/>
<dbReference type="AlphaFoldDB" id="A0A135LGR8"/>
<name>A0A135LGR8_PENPA</name>
<dbReference type="InterPro" id="IPR027417">
    <property type="entry name" value="P-loop_NTPase"/>
</dbReference>
<dbReference type="Pfam" id="PF13424">
    <property type="entry name" value="TPR_12"/>
    <property type="match status" value="1"/>
</dbReference>
<evidence type="ECO:0000313" key="5">
    <source>
        <dbReference type="Proteomes" id="UP000070168"/>
    </source>
</evidence>
<dbReference type="Pfam" id="PF24883">
    <property type="entry name" value="NPHP3_N"/>
    <property type="match status" value="1"/>
</dbReference>
<protein>
    <submittedName>
        <fullName evidence="4">Tetratricopeptide-like helical</fullName>
    </submittedName>
</protein>
<dbReference type="PANTHER" id="PTHR10039">
    <property type="entry name" value="AMELOGENIN"/>
    <property type="match status" value="1"/>
</dbReference>
<comment type="caution">
    <text evidence="4">The sequence shown here is derived from an EMBL/GenBank/DDBJ whole genome shotgun (WGS) entry which is preliminary data.</text>
</comment>
<dbReference type="EMBL" id="LHQR01000065">
    <property type="protein sequence ID" value="KXG48154.1"/>
    <property type="molecule type" value="Genomic_DNA"/>
</dbReference>
<accession>A0A135LGR8</accession>
<dbReference type="OrthoDB" id="7464126at2759"/>
<sequence length="1243" mass="139908">MTTPDISVWAQAVDLYNKTLTKDPNKRIDVNTGWGPGIHSLSSVDQLIDFACETKKCAEEKKWKFSSRVDEILLWFNRNATVVDVMIQHQPHITALVWGGIRSLLAVAIREIEVSDKIGSSLLDLLKHIGRWETYLQLWPATPRLSAALVELLAQIINFLVRASTYHQTPPHKRYVKASFTFFNEKVENILASITRLADNAEKEALLASQVEQRKQFTRASADSKTQALISEGQMHMLRNINLKCESLAAMSRKSQNNQESALVALASCLRDAQVHEIQNRQQAAIRWIRQGLSATVNIPHWEKDTCEWITTHKAFLAWKADGYQTPLWIHGIPGCGKSVLASYLTHNGFNTTDTPGGVFAYFFQKSQDTSTPSAMVCSVVAEIMTSSTLNQSEGFFDAISSIEVLMDRHSKGTDCPLDMTWRILESLMAKSPGFAIIVDGIDECAEKEDVKKLLQHLGKMAQTTNARIIVCSRYFKHIHQSLGNITRLLIEADQIGADIQAFVRAEIDRTTRLAKIKERLLTKCNKQSHGMFLWARLMLDAVKAAPDVKTQLEIMESFPPGLDAVYAQFINKTGRGLDSAHLSIRRQFFTLIIGSFQFLTINDIGTAMSLDVRRLCKDENRELFDVETKLCDLCSPLVVTTDGTARLIHASVKDYLTGFENPTSLSISLDATTTNQFMVTRCLCMLMLPEFNSRSLIADLLRRSMYKYSEVEESAVAMESPSTLPSFYKYAALNWHSHLVALPQAPLHTLKLVAKFFKSPQLVTWAESLFLLRGGLHGAPAMEVGSYLKSWLTLQPPSSREIVPMKDYVESAYGQLLEDSQMTKGFPLASAFIRSRLAEYHAWTANITDSAFDLLVTAAKGLEDHLGPHQLTLMALDALATGKVLNNIFESLHRTASLILLLQGTLVRGLHEQAAQSHAEVRRQRIQILGPTHREVYMSMSYECLSNFHTLNFREAQRLGEEASRGLLATGVPTTRLFLHNQLYLGYALEGQHKIKEAQSLYENAYATWMDLNGPDDPSTLMTQSAMASTYRKLGKLTEAERHYIICFAGRQRAMSLDNYLCIDLAISLAYVYCELHRNEEAAALLEICLPLPTLKKPAHFERVCQIRHLQALMLYDEDPAAAEDLLHDLINASRHNRPPVNRELAWVRVTLANWLRNRGKLKEALLLFQDLVMPIYPSHSAPLTDEQCNIAEEGVRLVKAGLAIEARRLLGSHNLQWARDYYFDIIHGAPLTDTAWERGYL</sequence>
<dbReference type="PANTHER" id="PTHR10039:SF14">
    <property type="entry name" value="NACHT DOMAIN-CONTAINING PROTEIN"/>
    <property type="match status" value="1"/>
</dbReference>
<keyword evidence="1" id="KW-0677">Repeat</keyword>
<evidence type="ECO:0000313" key="4">
    <source>
        <dbReference type="EMBL" id="KXG48154.1"/>
    </source>
</evidence>
<dbReference type="RefSeq" id="XP_040646690.1">
    <property type="nucleotide sequence ID" value="XM_040789737.1"/>
</dbReference>
<gene>
    <name evidence="4" type="ORF">PGRI_020240</name>
</gene>
<dbReference type="OMA" id="CEWITTH"/>
<evidence type="ECO:0000256" key="1">
    <source>
        <dbReference type="ARBA" id="ARBA00022737"/>
    </source>
</evidence>
<dbReference type="SUPFAM" id="SSF52540">
    <property type="entry name" value="P-loop containing nucleoside triphosphate hydrolases"/>
    <property type="match status" value="1"/>
</dbReference>
<dbReference type="InterPro" id="IPR056125">
    <property type="entry name" value="DUF7708"/>
</dbReference>
<reference evidence="4 5" key="1">
    <citation type="journal article" date="2016" name="BMC Genomics">
        <title>Genome sequencing and secondary metabolism of the postharvest pathogen Penicillium griseofulvum.</title>
        <authorList>
            <person name="Banani H."/>
            <person name="Marcet-Houben M."/>
            <person name="Ballester A.R."/>
            <person name="Abbruscato P."/>
            <person name="Gonzalez-Candelas L."/>
            <person name="Gabaldon T."/>
            <person name="Spadaro D."/>
        </authorList>
    </citation>
    <scope>NUCLEOTIDE SEQUENCE [LARGE SCALE GENOMIC DNA]</scope>
    <source>
        <strain evidence="4 5">PG3</strain>
    </source>
</reference>